<evidence type="ECO:0000259" key="1">
    <source>
        <dbReference type="PROSITE" id="PS51186"/>
    </source>
</evidence>
<dbReference type="InterPro" id="IPR000182">
    <property type="entry name" value="GNAT_dom"/>
</dbReference>
<dbReference type="InterPro" id="IPR016181">
    <property type="entry name" value="Acyl_CoA_acyltransferase"/>
</dbReference>
<accession>A0ABM6U124</accession>
<dbReference type="EMBL" id="CP028103">
    <property type="protein sequence ID" value="AVQ29906.1"/>
    <property type="molecule type" value="Genomic_DNA"/>
</dbReference>
<dbReference type="Pfam" id="PF13302">
    <property type="entry name" value="Acetyltransf_3"/>
    <property type="match status" value="1"/>
</dbReference>
<dbReference type="RefSeq" id="WP_005952144.1">
    <property type="nucleotide sequence ID" value="NZ_CP028103.1"/>
</dbReference>
<dbReference type="GeneID" id="77466588"/>
<protein>
    <submittedName>
        <fullName evidence="2">GNAT family N-acetyltransferase</fullName>
    </submittedName>
</protein>
<dbReference type="SUPFAM" id="SSF55729">
    <property type="entry name" value="Acyl-CoA N-acyltransferases (Nat)"/>
    <property type="match status" value="1"/>
</dbReference>
<keyword evidence="3" id="KW-1185">Reference proteome</keyword>
<evidence type="ECO:0000313" key="3">
    <source>
        <dbReference type="Proteomes" id="UP000241238"/>
    </source>
</evidence>
<name>A0ABM6U124_FUSVA</name>
<dbReference type="PROSITE" id="PS51186">
    <property type="entry name" value="GNAT"/>
    <property type="match status" value="1"/>
</dbReference>
<dbReference type="CDD" id="cd04301">
    <property type="entry name" value="NAT_SF"/>
    <property type="match status" value="1"/>
</dbReference>
<feature type="domain" description="N-acetyltransferase" evidence="1">
    <location>
        <begin position="7"/>
        <end position="172"/>
    </location>
</feature>
<evidence type="ECO:0000313" key="2">
    <source>
        <dbReference type="EMBL" id="AVQ29906.1"/>
    </source>
</evidence>
<dbReference type="Gene3D" id="3.40.630.30">
    <property type="match status" value="1"/>
</dbReference>
<dbReference type="PANTHER" id="PTHR43328">
    <property type="entry name" value="ACETYLTRANSFERASE-RELATED"/>
    <property type="match status" value="1"/>
</dbReference>
<gene>
    <name evidence="2" type="ORF">C4N18_01195</name>
</gene>
<sequence>MIEGKKIILRAYKESDIEISFKLINTLNIRTMLGRNNIFPFSMSAQKEFVEKAMINNGPTFNFAIEEKESGEYIGGCGINSYDDKNRKVIIGLWLGEQYQGKGYGSDVLRTLCRFIFDEMNIHKIDLDYFSFNEKGKKCYEKVGFKQEGVRRKELFRFGKYHDIIEMGLFKEELILKED</sequence>
<organism evidence="2 3">
    <name type="scientific">Fusobacterium varium ATCC 27725</name>
    <dbReference type="NCBI Taxonomy" id="469618"/>
    <lineage>
        <taxon>Bacteria</taxon>
        <taxon>Fusobacteriati</taxon>
        <taxon>Fusobacteriota</taxon>
        <taxon>Fusobacteriia</taxon>
        <taxon>Fusobacteriales</taxon>
        <taxon>Fusobacteriaceae</taxon>
        <taxon>Fusobacterium</taxon>
    </lineage>
</organism>
<proteinExistence type="predicted"/>
<dbReference type="PANTHER" id="PTHR43328:SF1">
    <property type="entry name" value="N-ACETYLTRANSFERASE DOMAIN-CONTAINING PROTEIN"/>
    <property type="match status" value="1"/>
</dbReference>
<reference evidence="3" key="1">
    <citation type="journal article" date="2018" name="MSphere">
        <title>Fusobacterium Genomics Using MinION and Illumina Sequencing Enables Genome Completion and Correction.</title>
        <authorList>
            <person name="Todd S.M."/>
            <person name="Settlage R.E."/>
            <person name="Lahmers K.K."/>
            <person name="Slade D.J."/>
        </authorList>
    </citation>
    <scope>NUCLEOTIDE SEQUENCE [LARGE SCALE GENOMIC DNA]</scope>
    <source>
        <strain evidence="3">ATCC 27725</strain>
    </source>
</reference>
<dbReference type="Proteomes" id="UP000241238">
    <property type="component" value="Chromosome"/>
</dbReference>